<evidence type="ECO:0000313" key="2">
    <source>
        <dbReference type="EMBL" id="ALK02262.1"/>
    </source>
</evidence>
<feature type="signal peptide" evidence="1">
    <location>
        <begin position="1"/>
        <end position="30"/>
    </location>
</feature>
<dbReference type="EMBL" id="KR230087">
    <property type="protein sequence ID" value="ALK02262.1"/>
    <property type="molecule type" value="Genomic_DNA"/>
</dbReference>
<sequence length="145" mass="15156">MKKTCRRAGLLVGLASVIALPLVGAAPASAVEADTWTLHGNNQYCVKPDRGWPRTYAVGAVEGTWSSTITAGLRKLPAGSTSDEVSTLAPGTNVRDPEDGGLTINIWLPLSIAPAPAGTYTAEFWADDGTVTQTDVVTIKVSEEC</sequence>
<organism evidence="2">
    <name type="scientific">Streptomyces sp. FXJ8.012</name>
    <dbReference type="NCBI Taxonomy" id="937198"/>
    <lineage>
        <taxon>Bacteria</taxon>
        <taxon>Bacillati</taxon>
        <taxon>Actinomycetota</taxon>
        <taxon>Actinomycetes</taxon>
        <taxon>Kitasatosporales</taxon>
        <taxon>Streptomycetaceae</taxon>
        <taxon>Streptomyces</taxon>
    </lineage>
</organism>
<name>A0A0P0J359_9ACTN</name>
<feature type="chain" id="PRO_5038422352" evidence="1">
    <location>
        <begin position="31"/>
        <end position="145"/>
    </location>
</feature>
<dbReference type="Pfam" id="PF19410">
    <property type="entry name" value="DUF5980"/>
    <property type="match status" value="1"/>
</dbReference>
<protein>
    <submittedName>
        <fullName evidence="2">Putative bacillolysin</fullName>
    </submittedName>
</protein>
<reference evidence="2" key="1">
    <citation type="submission" date="2015-04" db="EMBL/GenBank/DDBJ databases">
        <title>Activation and comparative analysis of cryptic xiamycin gene cluster from strict marine-derived Streptomyces sp. fxj 7.388.</title>
        <authorList>
            <person name="Yue C."/>
            <person name="Liu N."/>
            <person name="Lv Y."/>
            <person name="Liu M."/>
            <person name="Huang Y."/>
        </authorList>
    </citation>
    <scope>NUCLEOTIDE SEQUENCE</scope>
    <source>
        <strain evidence="2">FXJ8.012</strain>
    </source>
</reference>
<dbReference type="AlphaFoldDB" id="A0A0P0J359"/>
<keyword evidence="1" id="KW-0732">Signal</keyword>
<dbReference type="InterPro" id="IPR046023">
    <property type="entry name" value="DUF5980"/>
</dbReference>
<proteinExistence type="predicted"/>
<evidence type="ECO:0000256" key="1">
    <source>
        <dbReference type="SAM" id="SignalP"/>
    </source>
</evidence>
<accession>A0A0P0J359</accession>